<feature type="domain" description="Aldehyde dehydrogenase" evidence="7">
    <location>
        <begin position="569"/>
        <end position="1028"/>
    </location>
</feature>
<dbReference type="GO" id="GO:0003700">
    <property type="term" value="F:DNA-binding transcription factor activity"/>
    <property type="evidence" value="ECO:0007669"/>
    <property type="project" value="InterPro"/>
</dbReference>
<dbReference type="InterPro" id="IPR005933">
    <property type="entry name" value="PutA_C"/>
</dbReference>
<dbReference type="InterPro" id="IPR024082">
    <property type="entry name" value="PRODH_PutA_dom_II"/>
</dbReference>
<dbReference type="PIRSF" id="PIRSF000197">
    <property type="entry name" value="Bifunct_PutA"/>
    <property type="match status" value="1"/>
</dbReference>
<keyword evidence="5" id="KW-0804">Transcription</keyword>
<keyword evidence="3 5" id="KW-0520">NAD</keyword>
<evidence type="ECO:0000259" key="10">
    <source>
        <dbReference type="Pfam" id="PF18327"/>
    </source>
</evidence>
<dbReference type="GO" id="GO:0010133">
    <property type="term" value="P:L-proline catabolic process to L-glutamate"/>
    <property type="evidence" value="ECO:0007669"/>
    <property type="project" value="UniProtKB-UniRule"/>
</dbReference>
<dbReference type="UniPathway" id="UPA00261">
    <property type="reaction ID" value="UER00373"/>
</dbReference>
<accession>A0A5B0X3C3</accession>
<dbReference type="PANTHER" id="PTHR42862">
    <property type="entry name" value="DELTA-1-PYRROLINE-5-CARBOXYLATE DEHYDROGENASE 1, ISOFORM A-RELATED"/>
    <property type="match status" value="1"/>
</dbReference>
<feature type="domain" description="Proline utilization A proline dehydrogenase N-terminal" evidence="10">
    <location>
        <begin position="10"/>
        <end position="56"/>
    </location>
</feature>
<comment type="similarity">
    <text evidence="5">In the N-terminal section; belongs to the proline dehydrogenase family.</text>
</comment>
<feature type="active site" evidence="6">
    <location>
        <position position="836"/>
    </location>
</feature>
<proteinExistence type="inferred from homology"/>
<dbReference type="NCBIfam" id="NF008869">
    <property type="entry name" value="PRK11904.1"/>
    <property type="match status" value="1"/>
</dbReference>
<dbReference type="CDD" id="cd07125">
    <property type="entry name" value="ALDH_PutA-P5CDH"/>
    <property type="match status" value="1"/>
</dbReference>
<dbReference type="GO" id="GO:0009898">
    <property type="term" value="C:cytoplasmic side of plasma membrane"/>
    <property type="evidence" value="ECO:0007669"/>
    <property type="project" value="TreeGrafter"/>
</dbReference>
<comment type="catalytic activity">
    <reaction evidence="4 5">
        <text>L-glutamate 5-semialdehyde + NAD(+) + H2O = L-glutamate + NADH + 2 H(+)</text>
        <dbReference type="Rhea" id="RHEA:30235"/>
        <dbReference type="ChEBI" id="CHEBI:15377"/>
        <dbReference type="ChEBI" id="CHEBI:15378"/>
        <dbReference type="ChEBI" id="CHEBI:29985"/>
        <dbReference type="ChEBI" id="CHEBI:57540"/>
        <dbReference type="ChEBI" id="CHEBI:57945"/>
        <dbReference type="ChEBI" id="CHEBI:58066"/>
        <dbReference type="EC" id="1.2.1.88"/>
    </reaction>
</comment>
<evidence type="ECO:0000256" key="4">
    <source>
        <dbReference type="ARBA" id="ARBA00048142"/>
    </source>
</evidence>
<dbReference type="EMBL" id="VTUX01000002">
    <property type="protein sequence ID" value="KAA1193195.1"/>
    <property type="molecule type" value="Genomic_DNA"/>
</dbReference>
<dbReference type="PANTHER" id="PTHR42862:SF1">
    <property type="entry name" value="DELTA-1-PYRROLINE-5-CARBOXYLATE DEHYDROGENASE 2, ISOFORM A-RELATED"/>
    <property type="match status" value="1"/>
</dbReference>
<feature type="domain" description="Proline dehydrogenase" evidence="8">
    <location>
        <begin position="194"/>
        <end position="481"/>
    </location>
</feature>
<dbReference type="InterPro" id="IPR024090">
    <property type="entry name" value="PRODH_PutA_dom_I"/>
</dbReference>
<evidence type="ECO:0000313" key="11">
    <source>
        <dbReference type="EMBL" id="KAA1193195.1"/>
    </source>
</evidence>
<dbReference type="Gene3D" id="3.20.20.220">
    <property type="match status" value="1"/>
</dbReference>
<keyword evidence="5" id="KW-0642">Proline metabolism</keyword>
<keyword evidence="12" id="KW-1185">Reference proteome</keyword>
<name>A0A5B0X3C3_9GAMM</name>
<dbReference type="GO" id="GO:0003842">
    <property type="term" value="F:L-glutamate gamma-semialdehyde dehydrogenase activity"/>
    <property type="evidence" value="ECO:0007669"/>
    <property type="project" value="UniProtKB-UniRule"/>
</dbReference>
<dbReference type="InterPro" id="IPR029041">
    <property type="entry name" value="FAD-linked_oxidoreductase-like"/>
</dbReference>
<sequence length="1047" mass="113466">MIAVSEQLDALRQQIRAATHAAEPEVVRELLGATSIKDARAARVHEHAVALVEQCRGRSDRAGTLDAFLQEFGLSNKEGIALMCLAESLLRVPDEDTADRLIAEKIRSGDWAAHKGRSGSRFVNASVWGLMLTGKVVNLDEDITGNTGSWMKRLVSSIGEPVVRRAVLQAMRIMGGQYVLGRTIEEAIQRGIADNRPGTRFSFDMLGEGARTDEDARRYFDAYASAIERIVAADSSASVLEANGISVKLSALHPRYEYRQKRRVMNELLPRVKALAVAARSGNIGFSIDAEECDRLDLSLDIFAALAADPELAGWDGLGFVLQAYQKRATEVSHWLVQLARECNRRLMVRLVKGAYWDGEIKHAQELGVSDYPVFTRKCHSDLSYQVCAEILLAAQDDIYPQFATHNAYTVAMVQELTRDGREFEFQRLHGMGDLLYEQVQAGAPDTALRVYAPVGNHRDLLPYLVRRLLENGANSSFVNRFLDAKVAPGELLRDPVAETRENPHGRHGRIPAPRELYRDETWPWQSAAGLDLAEPLVVLPLLQEVEASRERAFEAAPVVNGSTQPGSSRAVISPASTQTPVGQVVEAGAEAIELALATASASQLQWDRAGAELRARVLEQAATLMEQETAQLMSLIVAEAGRTLDDALSEVREAVDFCRYYAQQARRLFSAPSPLPGPTGEVNELSLHGRGVFLCISPWNFPLAIFVGQVAAALAAGNSVIAKPAEQTPLIAARAVALLLQAGVPAEVLQLLPGDGARVGAALVRDTRISGVAFTGSTATAKLINQQLAERDGPIVPLIAETGGLNTMIVDATALPEQVVDDVITSAFQSAGQRCSALRVLYLQQDIADNVLQMLAGAMQELRIGDPAALSTDIGPVIDLDARQMLERHQLRMRDEGRLVAACSLDESHTGGYFVPPQVYEIQSLAQLPGEVFGPILHVIRYGTSELGRVLDEINASGYGLTLGVHSRIDGFARDIFAATRVGNTYINRNTVGAVVGVNPFGGMGLSGTGPKAGGPNYLYRFATEKTRTDNVVAKGGNTQLFSLQE</sequence>
<dbReference type="Gene3D" id="1.20.5.460">
    <property type="entry name" value="Single helix bin"/>
    <property type="match status" value="1"/>
</dbReference>
<dbReference type="FunFam" id="3.40.309.10:FF:000005">
    <property type="entry name" value="1-pyrroline-5-carboxylate dehydrogenase 1"/>
    <property type="match status" value="1"/>
</dbReference>
<evidence type="ECO:0000256" key="1">
    <source>
        <dbReference type="ARBA" id="ARBA00004786"/>
    </source>
</evidence>
<organism evidence="11 12">
    <name type="scientific">Pseudohalioglobus sediminis</name>
    <dbReference type="NCBI Taxonomy" id="2606449"/>
    <lineage>
        <taxon>Bacteria</taxon>
        <taxon>Pseudomonadati</taxon>
        <taxon>Pseudomonadota</taxon>
        <taxon>Gammaproteobacteria</taxon>
        <taxon>Cellvibrionales</taxon>
        <taxon>Halieaceae</taxon>
        <taxon>Pseudohalioglobus</taxon>
    </lineage>
</organism>
<dbReference type="InterPro" id="IPR016160">
    <property type="entry name" value="Ald_DH_CS_CYS"/>
</dbReference>
<dbReference type="GO" id="GO:0004657">
    <property type="term" value="F:proline dehydrogenase activity"/>
    <property type="evidence" value="ECO:0007669"/>
    <property type="project" value="UniProtKB-UniRule"/>
</dbReference>
<dbReference type="InterPro" id="IPR016163">
    <property type="entry name" value="Ald_DH_C"/>
</dbReference>
<dbReference type="Pfam" id="PF00171">
    <property type="entry name" value="Aldedh"/>
    <property type="match status" value="1"/>
</dbReference>
<comment type="function">
    <text evidence="5">Oxidizes proline to glutamate for use as a carbon and nitrogen source.</text>
</comment>
<keyword evidence="5" id="KW-0285">Flavoprotein</keyword>
<evidence type="ECO:0000256" key="3">
    <source>
        <dbReference type="ARBA" id="ARBA00023027"/>
    </source>
</evidence>
<dbReference type="InterPro" id="IPR024089">
    <property type="entry name" value="PRODH_PutA_dom_I/II"/>
</dbReference>
<keyword evidence="5" id="KW-0274">FAD</keyword>
<dbReference type="EC" id="1.5.5.2" evidence="5"/>
<protein>
    <recommendedName>
        <fullName evidence="5">Bifunctional protein PutA</fullName>
    </recommendedName>
    <domain>
        <recommendedName>
            <fullName evidence="5">Proline dehydrogenase</fullName>
            <ecNumber evidence="5">1.5.5.2</ecNumber>
        </recommendedName>
        <alternativeName>
            <fullName evidence="5">Proline oxidase</fullName>
        </alternativeName>
    </domain>
    <domain>
        <recommendedName>
            <fullName evidence="5">Delta-1-pyrroline-5-carboxylate dehydrogenase</fullName>
            <shortName evidence="5">P5C dehydrogenase</shortName>
            <ecNumber evidence="5">1.2.1.88</ecNumber>
        </recommendedName>
        <alternativeName>
            <fullName evidence="5">L-glutamate gamma-semialdehyde dehydrogenase</fullName>
        </alternativeName>
    </domain>
</protein>
<dbReference type="SUPFAM" id="SSF81935">
    <property type="entry name" value="N-terminal domain of bifunctional PutA protein"/>
    <property type="match status" value="1"/>
</dbReference>
<dbReference type="GO" id="GO:0003677">
    <property type="term" value="F:DNA binding"/>
    <property type="evidence" value="ECO:0007669"/>
    <property type="project" value="UniProtKB-KW"/>
</dbReference>
<dbReference type="Gene3D" id="1.20.5.550">
    <property type="entry name" value="Single Helix bin"/>
    <property type="match status" value="1"/>
</dbReference>
<dbReference type="Gene3D" id="3.40.309.10">
    <property type="entry name" value="Aldehyde Dehydrogenase, Chain A, domain 2"/>
    <property type="match status" value="1"/>
</dbReference>
<dbReference type="InterPro" id="IPR041349">
    <property type="entry name" value="PRODH"/>
</dbReference>
<dbReference type="Proteomes" id="UP000323708">
    <property type="component" value="Unassembled WGS sequence"/>
</dbReference>
<dbReference type="Pfam" id="PF18327">
    <property type="entry name" value="PRODH"/>
    <property type="match status" value="1"/>
</dbReference>
<evidence type="ECO:0000256" key="5">
    <source>
        <dbReference type="PIRNR" id="PIRNR000197"/>
    </source>
</evidence>
<evidence type="ECO:0000259" key="9">
    <source>
        <dbReference type="Pfam" id="PF14850"/>
    </source>
</evidence>
<evidence type="ECO:0000256" key="2">
    <source>
        <dbReference type="ARBA" id="ARBA00023002"/>
    </source>
</evidence>
<dbReference type="SUPFAM" id="SSF51730">
    <property type="entry name" value="FAD-linked oxidoreductase"/>
    <property type="match status" value="1"/>
</dbReference>
<dbReference type="InterPro" id="IPR016162">
    <property type="entry name" value="Ald_DH_N"/>
</dbReference>
<dbReference type="InterPro" id="IPR015590">
    <property type="entry name" value="Aldehyde_DH_dom"/>
</dbReference>
<reference evidence="11 12" key="1">
    <citation type="submission" date="2019-09" db="EMBL/GenBank/DDBJ databases">
        <authorList>
            <person name="Chen X.-Y."/>
        </authorList>
    </citation>
    <scope>NUCLEOTIDE SEQUENCE [LARGE SCALE GENOMIC DNA]</scope>
    <source>
        <strain evidence="11 12">NY5</strain>
    </source>
</reference>
<dbReference type="InterPro" id="IPR016161">
    <property type="entry name" value="Ald_DH/histidinol_DH"/>
</dbReference>
<evidence type="ECO:0000313" key="12">
    <source>
        <dbReference type="Proteomes" id="UP000323708"/>
    </source>
</evidence>
<comment type="cofactor">
    <cofactor evidence="5">
        <name>FAD</name>
        <dbReference type="ChEBI" id="CHEBI:57692"/>
    </cofactor>
</comment>
<feature type="active site" evidence="6">
    <location>
        <position position="802"/>
    </location>
</feature>
<keyword evidence="5" id="KW-0805">Transcription regulation</keyword>
<feature type="domain" description="Proline dehydrogenase PutA" evidence="9">
    <location>
        <begin position="65"/>
        <end position="178"/>
    </location>
</feature>
<comment type="caution">
    <text evidence="11">The sequence shown here is derived from an EMBL/GenBank/DDBJ whole genome shotgun (WGS) entry which is preliminary data.</text>
</comment>
<dbReference type="Gene3D" id="3.40.605.10">
    <property type="entry name" value="Aldehyde Dehydrogenase, Chain A, domain 1"/>
    <property type="match status" value="1"/>
</dbReference>
<evidence type="ECO:0000256" key="6">
    <source>
        <dbReference type="PIRSR" id="PIRSR000197-1"/>
    </source>
</evidence>
<comment type="pathway">
    <text evidence="1 5">Amino-acid degradation; L-proline degradation into L-glutamate; L-glutamate from L-proline: step 2/2.</text>
</comment>
<dbReference type="Pfam" id="PF14850">
    <property type="entry name" value="Pro_dh-DNA_bdg"/>
    <property type="match status" value="1"/>
</dbReference>
<keyword evidence="2 5" id="KW-0560">Oxidoreductase</keyword>
<comment type="similarity">
    <text evidence="5">In the C-terminal section; belongs to the aldehyde dehydrogenase family.</text>
</comment>
<dbReference type="SUPFAM" id="SSF53720">
    <property type="entry name" value="ALDH-like"/>
    <property type="match status" value="1"/>
</dbReference>
<dbReference type="InterPro" id="IPR050485">
    <property type="entry name" value="Proline_metab_enzyme"/>
</dbReference>
<dbReference type="AlphaFoldDB" id="A0A5B0X3C3"/>
<keyword evidence="5" id="KW-0238">DNA-binding</keyword>
<keyword evidence="5" id="KW-0678">Repressor</keyword>
<dbReference type="Pfam" id="PF01619">
    <property type="entry name" value="Pro_dh"/>
    <property type="match status" value="1"/>
</dbReference>
<dbReference type="InterPro" id="IPR025703">
    <property type="entry name" value="Bifunct_PutA"/>
</dbReference>
<gene>
    <name evidence="11" type="primary">putA</name>
    <name evidence="11" type="ORF">F0M18_04965</name>
</gene>
<comment type="catalytic activity">
    <reaction evidence="5">
        <text>L-proline + a quinone = (S)-1-pyrroline-5-carboxylate + a quinol + H(+)</text>
        <dbReference type="Rhea" id="RHEA:23784"/>
        <dbReference type="ChEBI" id="CHEBI:15378"/>
        <dbReference type="ChEBI" id="CHEBI:17388"/>
        <dbReference type="ChEBI" id="CHEBI:24646"/>
        <dbReference type="ChEBI" id="CHEBI:60039"/>
        <dbReference type="ChEBI" id="CHEBI:132124"/>
        <dbReference type="EC" id="1.5.5.2"/>
    </reaction>
</comment>
<dbReference type="InterPro" id="IPR002872">
    <property type="entry name" value="Proline_DH_dom"/>
</dbReference>
<comment type="pathway">
    <text evidence="5">Amino-acid degradation; L-proline degradation into L-glutamate; L-glutamate from L-proline: step 1/2.</text>
</comment>
<evidence type="ECO:0000259" key="8">
    <source>
        <dbReference type="Pfam" id="PF01619"/>
    </source>
</evidence>
<evidence type="ECO:0000259" key="7">
    <source>
        <dbReference type="Pfam" id="PF00171"/>
    </source>
</evidence>
<dbReference type="EC" id="1.2.1.88" evidence="5"/>
<dbReference type="PROSITE" id="PS00070">
    <property type="entry name" value="ALDEHYDE_DEHYDR_CYS"/>
    <property type="match status" value="1"/>
</dbReference>
<dbReference type="NCBIfam" id="TIGR01238">
    <property type="entry name" value="D1pyr5carbox3"/>
    <property type="match status" value="1"/>
</dbReference>